<feature type="transmembrane region" description="Helical" evidence="1">
    <location>
        <begin position="411"/>
        <end position="431"/>
    </location>
</feature>
<dbReference type="InterPro" id="IPR001054">
    <property type="entry name" value="A/G_cyclase"/>
</dbReference>
<organism evidence="3 4">
    <name type="scientific">Gymnodinialimonas ceratoperidinii</name>
    <dbReference type="NCBI Taxonomy" id="2856823"/>
    <lineage>
        <taxon>Bacteria</taxon>
        <taxon>Pseudomonadati</taxon>
        <taxon>Pseudomonadota</taxon>
        <taxon>Alphaproteobacteria</taxon>
        <taxon>Rhodobacterales</taxon>
        <taxon>Paracoccaceae</taxon>
        <taxon>Gymnodinialimonas</taxon>
    </lineage>
</organism>
<evidence type="ECO:0000256" key="1">
    <source>
        <dbReference type="SAM" id="Phobius"/>
    </source>
</evidence>
<dbReference type="SMART" id="SM00044">
    <property type="entry name" value="CYCc"/>
    <property type="match status" value="1"/>
</dbReference>
<feature type="transmembrane region" description="Helical" evidence="1">
    <location>
        <begin position="354"/>
        <end position="373"/>
    </location>
</feature>
<dbReference type="PANTHER" id="PTHR43081">
    <property type="entry name" value="ADENYLATE CYCLASE, TERMINAL-DIFFERENTIATION SPECIFIC-RELATED"/>
    <property type="match status" value="1"/>
</dbReference>
<gene>
    <name evidence="3" type="ORF">KYE46_13050</name>
</gene>
<dbReference type="PROSITE" id="PS50125">
    <property type="entry name" value="GUANYLATE_CYCLASE_2"/>
    <property type="match status" value="1"/>
</dbReference>
<dbReference type="CDD" id="cd07302">
    <property type="entry name" value="CHD"/>
    <property type="match status" value="1"/>
</dbReference>
<dbReference type="EMBL" id="CP079194">
    <property type="protein sequence ID" value="QXT38856.1"/>
    <property type="molecule type" value="Genomic_DNA"/>
</dbReference>
<dbReference type="GO" id="GO:0035556">
    <property type="term" value="P:intracellular signal transduction"/>
    <property type="evidence" value="ECO:0007669"/>
    <property type="project" value="InterPro"/>
</dbReference>
<keyword evidence="1" id="KW-0812">Transmembrane</keyword>
<evidence type="ECO:0000259" key="2">
    <source>
        <dbReference type="PROSITE" id="PS50125"/>
    </source>
</evidence>
<feature type="domain" description="Guanylate cyclase" evidence="2">
    <location>
        <begin position="473"/>
        <end position="605"/>
    </location>
</feature>
<name>A0A8F6YAC9_9RHOB</name>
<dbReference type="GO" id="GO:0009975">
    <property type="term" value="F:cyclase activity"/>
    <property type="evidence" value="ECO:0007669"/>
    <property type="project" value="UniProtKB-ARBA"/>
</dbReference>
<dbReference type="KEGG" id="gce:KYE46_13050"/>
<dbReference type="SMART" id="SM01080">
    <property type="entry name" value="CHASE2"/>
    <property type="match status" value="1"/>
</dbReference>
<keyword evidence="1" id="KW-0472">Membrane</keyword>
<reference evidence="3 4" key="1">
    <citation type="submission" date="2021-07" db="EMBL/GenBank/DDBJ databases">
        <title>A novel Jannaschia species isolated from marine dinoflagellate Ceratoperidinium margalefii.</title>
        <authorList>
            <person name="Jiang Y."/>
            <person name="Li Z."/>
        </authorList>
    </citation>
    <scope>NUCLEOTIDE SEQUENCE [LARGE SCALE GENOMIC DNA]</scope>
    <source>
        <strain evidence="3 4">J12C1-MA-4</strain>
    </source>
</reference>
<feature type="transmembrane region" description="Helical" evidence="1">
    <location>
        <begin position="380"/>
        <end position="405"/>
    </location>
</feature>
<keyword evidence="4" id="KW-1185">Reference proteome</keyword>
<proteinExistence type="predicted"/>
<sequence>MSRMTVVLGIAVTAVMVALTAFPTPIAERARDAVFDGYQRTMPRAYDPAAPVHIVDIDEAALDAYGQWPWPRSYMAELTDRLFDHGAAAVGFDVLFPEPDRTSPELIVESWSRFSEGPALALPALGIEPHDTRFANAIRDRPVVLSVAGGLDGSMPEAVAGFAVTGTTPTTLTTYPGAITNLPELTAAARGIGTISLGRNADGITRSVPMVSDFGGVLIPSLSAELLRVAQGAGGHVLKTSEASGEVSGGTVAATAMQVGALAFPLEADGRFRLYYAGYQPERVTPVSALLEADGIDPALQDRLAGRIILVGSSAQGLFDIRTTPLDAQIAGVTLHAEIIEQIVSGAFLMRPDWMRGLEILIVALTGILLTALIRLERPLLGLGAALVLGGGSVAGGIAAFSLWGVLFNPVTALLTAVLVYIPGTTLGYLAKERARRSIRERFARFLPPPLIAEIEKNPAAALTPEGAERDLTVMFVDMRGFSTLTEGMPPDRVVTLVNTFLSAVAETLVDHGATIDKFMGDAVMAFWNAPIERPDHAVAALGALSAINDAAEEANFLLTSQGLPRVKLGVGLNTGPASVGLMGSRDRLSYTCIGDSVTLAARLEGLTRIYGTRNCVGPNTVAECPPHLQAVALDLIAVKGFANAVEVFTVLPCMTPGLEKFAKALAEARARFVARDWEAAETAMMQVAAIKVPTCNTRLLAQVYLDRITAYKQIPPPEGWQGEYVALSKR</sequence>
<dbReference type="Proteomes" id="UP000825009">
    <property type="component" value="Chromosome"/>
</dbReference>
<dbReference type="InterPro" id="IPR007890">
    <property type="entry name" value="CHASE2"/>
</dbReference>
<keyword evidence="1" id="KW-1133">Transmembrane helix</keyword>
<dbReference type="GO" id="GO:0006171">
    <property type="term" value="P:cAMP biosynthetic process"/>
    <property type="evidence" value="ECO:0007669"/>
    <property type="project" value="TreeGrafter"/>
</dbReference>
<dbReference type="GO" id="GO:0016849">
    <property type="term" value="F:phosphorus-oxygen lyase activity"/>
    <property type="evidence" value="ECO:0007669"/>
    <property type="project" value="UniProtKB-ARBA"/>
</dbReference>
<dbReference type="Pfam" id="PF00211">
    <property type="entry name" value="Guanylate_cyc"/>
    <property type="match status" value="1"/>
</dbReference>
<dbReference type="InterPro" id="IPR050697">
    <property type="entry name" value="Adenylyl/Guanylyl_Cyclase_3/4"/>
</dbReference>
<protein>
    <submittedName>
        <fullName evidence="3">Adenylate/guanylate cyclase domain-containing protein</fullName>
    </submittedName>
</protein>
<dbReference type="AlphaFoldDB" id="A0A8F6YAC9"/>
<dbReference type="RefSeq" id="WP_219001052.1">
    <property type="nucleotide sequence ID" value="NZ_CP079194.1"/>
</dbReference>
<evidence type="ECO:0000313" key="4">
    <source>
        <dbReference type="Proteomes" id="UP000825009"/>
    </source>
</evidence>
<evidence type="ECO:0000313" key="3">
    <source>
        <dbReference type="EMBL" id="QXT38856.1"/>
    </source>
</evidence>
<dbReference type="PANTHER" id="PTHR43081:SF1">
    <property type="entry name" value="ADENYLATE CYCLASE, TERMINAL-DIFFERENTIATION SPECIFIC"/>
    <property type="match status" value="1"/>
</dbReference>
<dbReference type="Pfam" id="PF05226">
    <property type="entry name" value="CHASE2"/>
    <property type="match status" value="1"/>
</dbReference>
<accession>A0A8F6YAC9</accession>